<sequence>MRTAIENRKTKETSVTVELNLDGTGQSEITTGIGFFDHILTALSKYSLIDIKILAKGDLETGTHHTIEDVGIVLGLALAKALGEKKAINRAGWFEFRYMMDDAIAESIIDLSGRGRLVFEGKNNNNLQFSNESVGSIPSEEIREFFLALAENMKANIAIRLTRSGNSHHEVEAVFKAFGKALRMAVENDPRSRGQIPSTKGVI</sequence>
<keyword evidence="2 5" id="KW-0028">Amino-acid biosynthesis</keyword>
<keyword evidence="5" id="KW-0963">Cytoplasm</keyword>
<comment type="subcellular location">
    <subcellularLocation>
        <location evidence="5">Cytoplasm</location>
    </subcellularLocation>
</comment>
<keyword evidence="4 5" id="KW-0456">Lyase</keyword>
<dbReference type="Gene3D" id="3.30.230.40">
    <property type="entry name" value="Imidazole glycerol phosphate dehydratase, domain 1"/>
    <property type="match status" value="2"/>
</dbReference>
<dbReference type="FunFam" id="3.30.230.40:FF:000003">
    <property type="entry name" value="Imidazoleglycerol-phosphate dehydratase HisB"/>
    <property type="match status" value="1"/>
</dbReference>
<name>A0A5E4LPY7_9ARCH</name>
<dbReference type="HAMAP" id="MF_00076">
    <property type="entry name" value="HisB"/>
    <property type="match status" value="1"/>
</dbReference>
<gene>
    <name evidence="5 6" type="primary">hisB</name>
    <name evidence="6" type="ORF">LFW2832_00703</name>
</gene>
<dbReference type="InterPro" id="IPR038494">
    <property type="entry name" value="IGPD_sf"/>
</dbReference>
<dbReference type="Proteomes" id="UP000789941">
    <property type="component" value="Unassembled WGS sequence"/>
</dbReference>
<evidence type="ECO:0000256" key="4">
    <source>
        <dbReference type="ARBA" id="ARBA00023239"/>
    </source>
</evidence>
<dbReference type="GO" id="GO:0004424">
    <property type="term" value="F:imidazoleglycerol-phosphate dehydratase activity"/>
    <property type="evidence" value="ECO:0007669"/>
    <property type="project" value="UniProtKB-UniRule"/>
</dbReference>
<dbReference type="UniPathway" id="UPA00031">
    <property type="reaction ID" value="UER00011"/>
</dbReference>
<dbReference type="PANTHER" id="PTHR23133:SF2">
    <property type="entry name" value="IMIDAZOLEGLYCEROL-PHOSPHATE DEHYDRATASE"/>
    <property type="match status" value="1"/>
</dbReference>
<comment type="caution">
    <text evidence="6">The sequence shown here is derived from an EMBL/GenBank/DDBJ whole genome shotgun (WGS) entry which is preliminary data.</text>
</comment>
<reference evidence="6 7" key="1">
    <citation type="submission" date="2019-08" db="EMBL/GenBank/DDBJ databases">
        <authorList>
            <person name="Vazquez-Campos X."/>
        </authorList>
    </citation>
    <scope>NUCLEOTIDE SEQUENCE [LARGE SCALE GENOMIC DNA]</scope>
    <source>
        <strain evidence="6">LFW-283_2</strain>
    </source>
</reference>
<dbReference type="EMBL" id="CABMJJ010000009">
    <property type="protein sequence ID" value="VVC04054.1"/>
    <property type="molecule type" value="Genomic_DNA"/>
</dbReference>
<evidence type="ECO:0000256" key="1">
    <source>
        <dbReference type="ARBA" id="ARBA00005047"/>
    </source>
</evidence>
<dbReference type="GO" id="GO:0005737">
    <property type="term" value="C:cytoplasm"/>
    <property type="evidence" value="ECO:0007669"/>
    <property type="project" value="UniProtKB-SubCell"/>
</dbReference>
<dbReference type="InterPro" id="IPR020568">
    <property type="entry name" value="Ribosomal_Su5_D2-typ_SF"/>
</dbReference>
<dbReference type="AlphaFoldDB" id="A0A5E4LPY7"/>
<evidence type="ECO:0000256" key="3">
    <source>
        <dbReference type="ARBA" id="ARBA00023102"/>
    </source>
</evidence>
<dbReference type="InterPro" id="IPR000807">
    <property type="entry name" value="ImidazoleglycerolP_deHydtase"/>
</dbReference>
<dbReference type="NCBIfam" id="NF002114">
    <property type="entry name" value="PRK00951.2-4"/>
    <property type="match status" value="1"/>
</dbReference>
<evidence type="ECO:0000313" key="6">
    <source>
        <dbReference type="EMBL" id="VVC04054.1"/>
    </source>
</evidence>
<proteinExistence type="inferred from homology"/>
<dbReference type="GO" id="GO:0000105">
    <property type="term" value="P:L-histidine biosynthetic process"/>
    <property type="evidence" value="ECO:0007669"/>
    <property type="project" value="UniProtKB-UniRule"/>
</dbReference>
<accession>A0A5E4LPY7</accession>
<evidence type="ECO:0000256" key="2">
    <source>
        <dbReference type="ARBA" id="ARBA00022605"/>
    </source>
</evidence>
<evidence type="ECO:0000256" key="5">
    <source>
        <dbReference type="HAMAP-Rule" id="MF_00076"/>
    </source>
</evidence>
<dbReference type="EC" id="4.2.1.19" evidence="5"/>
<comment type="similarity">
    <text evidence="5">Belongs to the imidazoleglycerol-phosphate dehydratase family.</text>
</comment>
<organism evidence="6 7">
    <name type="scientific">Candidatus Bilamarchaeum dharawalense</name>
    <dbReference type="NCBI Taxonomy" id="2885759"/>
    <lineage>
        <taxon>Archaea</taxon>
        <taxon>Candidatus Micrarchaeota</taxon>
        <taxon>Candidatus Micrarchaeia</taxon>
        <taxon>Candidatus Anstonellales</taxon>
        <taxon>Candidatus Bilamarchaeaceae</taxon>
        <taxon>Candidatus Bilamarchaeum</taxon>
    </lineage>
</organism>
<comment type="catalytic activity">
    <reaction evidence="5">
        <text>D-erythro-1-(imidazol-4-yl)glycerol 3-phosphate = 3-(imidazol-4-yl)-2-oxopropyl phosphate + H2O</text>
        <dbReference type="Rhea" id="RHEA:11040"/>
        <dbReference type="ChEBI" id="CHEBI:15377"/>
        <dbReference type="ChEBI" id="CHEBI:57766"/>
        <dbReference type="ChEBI" id="CHEBI:58278"/>
        <dbReference type="EC" id="4.2.1.19"/>
    </reaction>
</comment>
<comment type="pathway">
    <text evidence="1 5">Amino-acid biosynthesis; L-histidine biosynthesis; L-histidine from 5-phospho-alpha-D-ribose 1-diphosphate: step 6/9.</text>
</comment>
<dbReference type="CDD" id="cd07914">
    <property type="entry name" value="IGPD"/>
    <property type="match status" value="1"/>
</dbReference>
<protein>
    <recommendedName>
        <fullName evidence="5">Imidazoleglycerol-phosphate dehydratase</fullName>
        <shortName evidence="5">IGPD</shortName>
        <ecNumber evidence="5">4.2.1.19</ecNumber>
    </recommendedName>
</protein>
<keyword evidence="3 5" id="KW-0368">Histidine biosynthesis</keyword>
<evidence type="ECO:0000313" key="7">
    <source>
        <dbReference type="Proteomes" id="UP000789941"/>
    </source>
</evidence>
<dbReference type="Pfam" id="PF00475">
    <property type="entry name" value="IGPD"/>
    <property type="match status" value="1"/>
</dbReference>
<dbReference type="SUPFAM" id="SSF54211">
    <property type="entry name" value="Ribosomal protein S5 domain 2-like"/>
    <property type="match status" value="2"/>
</dbReference>
<dbReference type="PANTHER" id="PTHR23133">
    <property type="entry name" value="IMIDAZOLEGLYCEROL-PHOSPHATE DEHYDRATASE HIS7"/>
    <property type="match status" value="1"/>
</dbReference>